<dbReference type="PANTHER" id="PTHR33116">
    <property type="entry name" value="REVERSE TRANSCRIPTASE ZINC-BINDING DOMAIN-CONTAINING PROTEIN-RELATED-RELATED"/>
    <property type="match status" value="1"/>
</dbReference>
<dbReference type="AlphaFoldDB" id="A0A5A7Q480"/>
<evidence type="ECO:0000313" key="2">
    <source>
        <dbReference type="Proteomes" id="UP000325081"/>
    </source>
</evidence>
<dbReference type="InterPro" id="IPR036691">
    <property type="entry name" value="Endo/exonu/phosph_ase_sf"/>
</dbReference>
<sequence length="879" mass="99557">MDTGLFSFHHQGYSEFQASLSDMEQDIGKLGIRLSDNDIEPGLQDCTLSLIGKIIGDKKANLGDLKTTMAEEDKIKVLKGKNWSFDNQYLLLKEWKKGPDSVNGKIIRLQADILVLEPIPRGTFIKLGAEDHWIDFRKAKDKGAGEESISESDKVTSLKPNAELIPAIPVDKINVCDDVDDLSNARVISGNTPPESSKGKSIAVEPMELDLSGILDPTLSNLVNVPISQAQSPHPGVSKPKTFHRITRNRGIIIHDKSANQANSIKSPVIQTPILKRKPENTENLDTSNPIVETKKPKLSKILTENVVEETSHNWSQNFVFISEVKKKKAFVNSVCKQIPFVSNWEFVDPIGVGARIWVVFIYASVDQGERKSQWEILIRHHLKWGDLWFIGGDFNDILNNEEKRGGLLRADSSFHDFKNFIQILGWGKGLYKFQKKPRNAKMGLLGWLVQNHTNSAKTIQACNKKLEQMGLKGGSRNWSEWVKCKNILHKAYTEEESYWKQKSRLRWLKEGDSNTKFFQACVRQRRWGNSLNKLVHRTGRRCSDKSEQLEMIMDFFISIFQSDAPVFIEEALAGIKTSITQEMNLKLTRPVDEHEIKTALCDMVPSKSPDDALIFCQADHSHTLTLLNILHLYCSVSSQAVNMHKSNVFFSANTPDDIRAVVCQTLHGIVPAKCSKYLGLPLGIGRNKKDTFAFVMECVSSRIHSWKNKYLSEAGKEILIKTVLSSLPGYVMSVFRLPVGVCQNICRELTSFCKKPSDSWMWKGWLDARKSLRLGMRYRVGNGCAIDLWDYPWIPTNTNFKPVCQFADDRMHLSKVSDLILECVKKWDIELILQSFNPVDAANILKIHISQTGSKDKLVWHSDKKGLFSVKEAYKLIQ</sequence>
<keyword evidence="1" id="KW-0695">RNA-directed DNA polymerase</keyword>
<name>A0A5A7Q480_STRAF</name>
<keyword evidence="1" id="KW-0548">Nucleotidyltransferase</keyword>
<dbReference type="PANTHER" id="PTHR33116:SF86">
    <property type="entry name" value="REVERSE TRANSCRIPTASE DOMAIN-CONTAINING PROTEIN"/>
    <property type="match status" value="1"/>
</dbReference>
<dbReference type="Proteomes" id="UP000325081">
    <property type="component" value="Unassembled WGS sequence"/>
</dbReference>
<evidence type="ECO:0000313" key="1">
    <source>
        <dbReference type="EMBL" id="GER39993.1"/>
    </source>
</evidence>
<reference evidence="2" key="1">
    <citation type="journal article" date="2019" name="Curr. Biol.">
        <title>Genome Sequence of Striga asiatica Provides Insight into the Evolution of Plant Parasitism.</title>
        <authorList>
            <person name="Yoshida S."/>
            <person name="Kim S."/>
            <person name="Wafula E.K."/>
            <person name="Tanskanen J."/>
            <person name="Kim Y.M."/>
            <person name="Honaas L."/>
            <person name="Yang Z."/>
            <person name="Spallek T."/>
            <person name="Conn C.E."/>
            <person name="Ichihashi Y."/>
            <person name="Cheong K."/>
            <person name="Cui S."/>
            <person name="Der J.P."/>
            <person name="Gundlach H."/>
            <person name="Jiao Y."/>
            <person name="Hori C."/>
            <person name="Ishida J.K."/>
            <person name="Kasahara H."/>
            <person name="Kiba T."/>
            <person name="Kim M.S."/>
            <person name="Koo N."/>
            <person name="Laohavisit A."/>
            <person name="Lee Y.H."/>
            <person name="Lumba S."/>
            <person name="McCourt P."/>
            <person name="Mortimer J.C."/>
            <person name="Mutuku J.M."/>
            <person name="Nomura T."/>
            <person name="Sasaki-Sekimoto Y."/>
            <person name="Seto Y."/>
            <person name="Wang Y."/>
            <person name="Wakatake T."/>
            <person name="Sakakibara H."/>
            <person name="Demura T."/>
            <person name="Yamaguchi S."/>
            <person name="Yoneyama K."/>
            <person name="Manabe R.I."/>
            <person name="Nelson D.C."/>
            <person name="Schulman A.H."/>
            <person name="Timko M.P."/>
            <person name="dePamphilis C.W."/>
            <person name="Choi D."/>
            <person name="Shirasu K."/>
        </authorList>
    </citation>
    <scope>NUCLEOTIDE SEQUENCE [LARGE SCALE GENOMIC DNA]</scope>
    <source>
        <strain evidence="2">cv. UVA1</strain>
    </source>
</reference>
<accession>A0A5A7Q480</accession>
<protein>
    <submittedName>
        <fullName evidence="1">RNA-directed DNA polymerase</fullName>
    </submittedName>
</protein>
<keyword evidence="1" id="KW-0808">Transferase</keyword>
<comment type="caution">
    <text evidence="1">The sequence shown here is derived from an EMBL/GenBank/DDBJ whole genome shotgun (WGS) entry which is preliminary data.</text>
</comment>
<organism evidence="1 2">
    <name type="scientific">Striga asiatica</name>
    <name type="common">Asiatic witchweed</name>
    <name type="synonym">Buchnera asiatica</name>
    <dbReference type="NCBI Taxonomy" id="4170"/>
    <lineage>
        <taxon>Eukaryota</taxon>
        <taxon>Viridiplantae</taxon>
        <taxon>Streptophyta</taxon>
        <taxon>Embryophyta</taxon>
        <taxon>Tracheophyta</taxon>
        <taxon>Spermatophyta</taxon>
        <taxon>Magnoliopsida</taxon>
        <taxon>eudicotyledons</taxon>
        <taxon>Gunneridae</taxon>
        <taxon>Pentapetalae</taxon>
        <taxon>asterids</taxon>
        <taxon>lamiids</taxon>
        <taxon>Lamiales</taxon>
        <taxon>Orobanchaceae</taxon>
        <taxon>Buchnereae</taxon>
        <taxon>Striga</taxon>
    </lineage>
</organism>
<dbReference type="SUPFAM" id="SSF56219">
    <property type="entry name" value="DNase I-like"/>
    <property type="match status" value="1"/>
</dbReference>
<gene>
    <name evidence="1" type="ORF">STAS_16637</name>
</gene>
<dbReference type="GO" id="GO:0003964">
    <property type="term" value="F:RNA-directed DNA polymerase activity"/>
    <property type="evidence" value="ECO:0007669"/>
    <property type="project" value="UniProtKB-KW"/>
</dbReference>
<dbReference type="OrthoDB" id="913685at2759"/>
<proteinExistence type="predicted"/>
<keyword evidence="2" id="KW-1185">Reference proteome</keyword>
<dbReference type="EMBL" id="BKCP01005794">
    <property type="protein sequence ID" value="GER39993.1"/>
    <property type="molecule type" value="Genomic_DNA"/>
</dbReference>